<dbReference type="PROSITE" id="PS51257">
    <property type="entry name" value="PROKAR_LIPOPROTEIN"/>
    <property type="match status" value="1"/>
</dbReference>
<dbReference type="STRING" id="545694.TREPR_2239"/>
<reference evidence="2" key="1">
    <citation type="submission" date="2009-12" db="EMBL/GenBank/DDBJ databases">
        <title>Complete sequence of Treponema primitia strain ZAS-2.</title>
        <authorList>
            <person name="Tetu S.G."/>
            <person name="Matson E."/>
            <person name="Ren Q."/>
            <person name="Seshadri R."/>
            <person name="Elbourne L."/>
            <person name="Hassan K.A."/>
            <person name="Durkin A."/>
            <person name="Radune D."/>
            <person name="Mohamoud Y."/>
            <person name="Shay R."/>
            <person name="Jin S."/>
            <person name="Zhang X."/>
            <person name="Lucey K."/>
            <person name="Ballor N.R."/>
            <person name="Ottesen E."/>
            <person name="Rosenthal R."/>
            <person name="Allen A."/>
            <person name="Leadbetter J.R."/>
            <person name="Paulsen I.T."/>
        </authorList>
    </citation>
    <scope>NUCLEOTIDE SEQUENCE [LARGE SCALE GENOMIC DNA]</scope>
    <source>
        <strain evidence="2">ATCC BAA-887 / DSM 12427 / ZAS-2</strain>
    </source>
</reference>
<protein>
    <submittedName>
        <fullName evidence="1">Putative lipoprotein</fullName>
    </submittedName>
</protein>
<name>F5YIG5_TREPZ</name>
<gene>
    <name evidence="1" type="ordered locus">TREPR_2239</name>
</gene>
<reference evidence="1 2" key="2">
    <citation type="journal article" date="2011" name="ISME J.">
        <title>RNA-seq reveals cooperative metabolic interactions between two termite-gut spirochete species in co-culture.</title>
        <authorList>
            <person name="Rosenthal A.Z."/>
            <person name="Matson E.G."/>
            <person name="Eldar A."/>
            <person name="Leadbetter J.R."/>
        </authorList>
    </citation>
    <scope>NUCLEOTIDE SEQUENCE [LARGE SCALE GENOMIC DNA]</scope>
    <source>
        <strain evidence="2">ATCC BAA-887 / DSM 12427 / ZAS-2</strain>
    </source>
</reference>
<dbReference type="eggNOG" id="ENOG503342D">
    <property type="taxonomic scope" value="Bacteria"/>
</dbReference>
<dbReference type="HOGENOM" id="CLU_486541_0_0_12"/>
<evidence type="ECO:0000313" key="2">
    <source>
        <dbReference type="Proteomes" id="UP000009223"/>
    </source>
</evidence>
<dbReference type="AlphaFoldDB" id="F5YIG5"/>
<dbReference type="KEGG" id="tpi:TREPR_2239"/>
<organism evidence="1 2">
    <name type="scientific">Treponema primitia (strain ATCC BAA-887 / DSM 12427 / ZAS-2)</name>
    <dbReference type="NCBI Taxonomy" id="545694"/>
    <lineage>
        <taxon>Bacteria</taxon>
        <taxon>Pseudomonadati</taxon>
        <taxon>Spirochaetota</taxon>
        <taxon>Spirochaetia</taxon>
        <taxon>Spirochaetales</taxon>
        <taxon>Treponemataceae</taxon>
        <taxon>Treponema</taxon>
    </lineage>
</organism>
<dbReference type="Proteomes" id="UP000009223">
    <property type="component" value="Chromosome"/>
</dbReference>
<proteinExistence type="predicted"/>
<evidence type="ECO:0000313" key="1">
    <source>
        <dbReference type="EMBL" id="AEF83648.1"/>
    </source>
</evidence>
<dbReference type="RefSeq" id="WP_015707952.1">
    <property type="nucleotide sequence ID" value="NC_015578.1"/>
</dbReference>
<keyword evidence="2" id="KW-1185">Reference proteome</keyword>
<keyword evidence="1" id="KW-0449">Lipoprotein</keyword>
<dbReference type="EMBL" id="CP001843">
    <property type="protein sequence ID" value="AEF83648.1"/>
    <property type="molecule type" value="Genomic_DNA"/>
</dbReference>
<sequence length="572" mass="63606">MYFKTLSEKLRILILLLPVLASCSYKEPAAIPFYGISDVPGSAQEFYALSKESVSGLISPDKPKNLSYSLAVPAAIGGNSSLELEYHFAGLGEGGMVPTGNPVSYQLVLELNGNAAWELPRDASFLGIETRPRRIRYSVPLPAEPLRTLGLRLEKTGTSGIDVQFQLDSLGIIKRWYGFTLEQDKSGPPVLKATPFVFSRDNALVIDIPVAFRFAGAIALQAAFGDVPAGEKVFVQAGPVRYEWSVRPREITLPPGAFPLETFPLGISGAPLSLVLDAAPVRPFPLEPAPADPGLILGINQEAWRDRRFEVFRWERFPSILIFDTADYAIQDRLLKRLAFFTEKAGFRGRLAPDEEIAELHGWNAHDYRAEDLAHFFEAARAQNFPLLSEERELGAILEAAGILVRTGAGAYAAGQGAIISISRESADYLRSMFMAHEGFHGIFFIDEEFRAFSSRRWETLPRLAKNFILSYFDYQHYDLKDQYLMVNEFMAHILQQPSSRAGVYFGETLAGRIDESSWRRTVLPPKDEAAGNWPELAAAFTAEANAFSSYVNRRWNLAAGRVWQVSVRKAP</sequence>
<accession>F5YIG5</accession>
<dbReference type="OrthoDB" id="350107at2"/>